<evidence type="ECO:0000313" key="2">
    <source>
        <dbReference type="EMBL" id="CAL4778204.1"/>
    </source>
</evidence>
<protein>
    <submittedName>
        <fullName evidence="1">Uncharacterized protein</fullName>
    </submittedName>
</protein>
<sequence length="210" mass="22193">MARGEIAPASTTNLVHIFRRLQMPTLPTSCTSACPSMEAAADQLATAITAANSQTSEQAAQDLFALLCAHRAAFQCAVESGTACEVITSTAVGDLLGSLDCFCTVCTDFPLIYSSLDGFTALLQTGSDTAMTDLYTSMCPQITSMKCVTENSECSKIVQGQSGPLFTNFTQMESTCTQEGYSIGGTKSDFAKRACSATLPLILLLLYLPK</sequence>
<accession>A0A9P1FYI6</accession>
<evidence type="ECO:0000313" key="1">
    <source>
        <dbReference type="EMBL" id="CAI3990892.1"/>
    </source>
</evidence>
<proteinExistence type="predicted"/>
<evidence type="ECO:0000313" key="3">
    <source>
        <dbReference type="Proteomes" id="UP001152797"/>
    </source>
</evidence>
<dbReference type="EMBL" id="CAMXCT010001525">
    <property type="protein sequence ID" value="CAI3990892.1"/>
    <property type="molecule type" value="Genomic_DNA"/>
</dbReference>
<gene>
    <name evidence="1" type="ORF">C1SCF055_LOCUS17842</name>
</gene>
<reference evidence="1" key="1">
    <citation type="submission" date="2022-10" db="EMBL/GenBank/DDBJ databases">
        <authorList>
            <person name="Chen Y."/>
            <person name="Dougan E. K."/>
            <person name="Chan C."/>
            <person name="Rhodes N."/>
            <person name="Thang M."/>
        </authorList>
    </citation>
    <scope>NUCLEOTIDE SEQUENCE</scope>
</reference>
<reference evidence="2 3" key="2">
    <citation type="submission" date="2024-05" db="EMBL/GenBank/DDBJ databases">
        <authorList>
            <person name="Chen Y."/>
            <person name="Shah S."/>
            <person name="Dougan E. K."/>
            <person name="Thang M."/>
            <person name="Chan C."/>
        </authorList>
    </citation>
    <scope>NUCLEOTIDE SEQUENCE [LARGE SCALE GENOMIC DNA]</scope>
</reference>
<organism evidence="1">
    <name type="scientific">Cladocopium goreaui</name>
    <dbReference type="NCBI Taxonomy" id="2562237"/>
    <lineage>
        <taxon>Eukaryota</taxon>
        <taxon>Sar</taxon>
        <taxon>Alveolata</taxon>
        <taxon>Dinophyceae</taxon>
        <taxon>Suessiales</taxon>
        <taxon>Symbiodiniaceae</taxon>
        <taxon>Cladocopium</taxon>
    </lineage>
</organism>
<dbReference type="EMBL" id="CAMXCT020001525">
    <property type="protein sequence ID" value="CAL1144267.1"/>
    <property type="molecule type" value="Genomic_DNA"/>
</dbReference>
<keyword evidence="3" id="KW-1185">Reference proteome</keyword>
<name>A0A9P1FYI6_9DINO</name>
<dbReference type="AlphaFoldDB" id="A0A9P1FYI6"/>
<dbReference type="EMBL" id="CAMXCT030001525">
    <property type="protein sequence ID" value="CAL4778204.1"/>
    <property type="molecule type" value="Genomic_DNA"/>
</dbReference>
<dbReference type="Proteomes" id="UP001152797">
    <property type="component" value="Unassembled WGS sequence"/>
</dbReference>
<comment type="caution">
    <text evidence="1">The sequence shown here is derived from an EMBL/GenBank/DDBJ whole genome shotgun (WGS) entry which is preliminary data.</text>
</comment>